<dbReference type="InterPro" id="IPR038757">
    <property type="entry name" value="BRAP"/>
</dbReference>
<evidence type="ECO:0000256" key="9">
    <source>
        <dbReference type="SAM" id="Phobius"/>
    </source>
</evidence>
<name>A0A9P0HRR6_NEZVI</name>
<dbReference type="OrthoDB" id="10036464at2759"/>
<dbReference type="PANTHER" id="PTHR35259:SF1">
    <property type="entry name" value="BOMBESIN RECEPTOR-ACTIVATED PROTEIN C6ORF89"/>
    <property type="match status" value="1"/>
</dbReference>
<evidence type="ECO:0000256" key="4">
    <source>
        <dbReference type="ARBA" id="ARBA00022692"/>
    </source>
</evidence>
<keyword evidence="7" id="KW-0333">Golgi apparatus</keyword>
<dbReference type="EMBL" id="OV725083">
    <property type="protein sequence ID" value="CAH1407849.1"/>
    <property type="molecule type" value="Genomic_DNA"/>
</dbReference>
<evidence type="ECO:0000256" key="7">
    <source>
        <dbReference type="ARBA" id="ARBA00023034"/>
    </source>
</evidence>
<keyword evidence="11" id="KW-1185">Reference proteome</keyword>
<evidence type="ECO:0000256" key="5">
    <source>
        <dbReference type="ARBA" id="ARBA00022968"/>
    </source>
</evidence>
<evidence type="ECO:0000256" key="3">
    <source>
        <dbReference type="ARBA" id="ARBA00022490"/>
    </source>
</evidence>
<proteinExistence type="predicted"/>
<dbReference type="GO" id="GO:0000139">
    <property type="term" value="C:Golgi membrane"/>
    <property type="evidence" value="ECO:0007669"/>
    <property type="project" value="UniProtKB-SubCell"/>
</dbReference>
<keyword evidence="8 9" id="KW-0472">Membrane</keyword>
<dbReference type="AlphaFoldDB" id="A0A9P0HRR6"/>
<keyword evidence="5" id="KW-0735">Signal-anchor</keyword>
<comment type="subcellular location">
    <subcellularLocation>
        <location evidence="2">Cytoplasm</location>
    </subcellularLocation>
    <subcellularLocation>
        <location evidence="1">Golgi apparatus membrane</location>
        <topology evidence="1">Single-pass type II membrane protein</topology>
    </subcellularLocation>
</comment>
<evidence type="ECO:0000313" key="11">
    <source>
        <dbReference type="Proteomes" id="UP001152798"/>
    </source>
</evidence>
<evidence type="ECO:0000256" key="1">
    <source>
        <dbReference type="ARBA" id="ARBA00004323"/>
    </source>
</evidence>
<evidence type="ECO:0000313" key="10">
    <source>
        <dbReference type="EMBL" id="CAH1407849.1"/>
    </source>
</evidence>
<protein>
    <submittedName>
        <fullName evidence="10">Uncharacterized protein</fullName>
    </submittedName>
</protein>
<evidence type="ECO:0000256" key="6">
    <source>
        <dbReference type="ARBA" id="ARBA00022989"/>
    </source>
</evidence>
<keyword evidence="3" id="KW-0963">Cytoplasm</keyword>
<sequence>MYDYYMEETKKLRSIGKDLNLTDTDIDRIIDESFKFLENETSIKKSQKYYGRKKFIIILSIVIALIAVLCFFSNPRKIIHGYIERNFQALVYPGMKLLRKIMLPVIKTFPSLTQLYDEACLIGNPYFQVSDIDCWPCENVKSILNLTVANLSNEDYHSGIPIVLRDENLKEVDFEDLVDMYSCHKEVFDKDAGKTENILPEHSTPENLFLKSPLSTNPSSQKNLHVTWKLNRLEPVREVRQTFGTPKQVPFYVSGATIEKWLLIDEANASPYELPWTEGTTVFLIQGSGSRLISLEPSVECLSSCHRVSILLRPKHILWFNWWYWRGKSLPVNTSHNISITYVGSYY</sequence>
<evidence type="ECO:0000256" key="8">
    <source>
        <dbReference type="ARBA" id="ARBA00023136"/>
    </source>
</evidence>
<evidence type="ECO:0000256" key="2">
    <source>
        <dbReference type="ARBA" id="ARBA00004496"/>
    </source>
</evidence>
<keyword evidence="4 9" id="KW-0812">Transmembrane</keyword>
<accession>A0A9P0HRR6</accession>
<keyword evidence="6 9" id="KW-1133">Transmembrane helix</keyword>
<dbReference type="Proteomes" id="UP001152798">
    <property type="component" value="Chromosome 7"/>
</dbReference>
<feature type="transmembrane region" description="Helical" evidence="9">
    <location>
        <begin position="55"/>
        <end position="74"/>
    </location>
</feature>
<reference evidence="10" key="1">
    <citation type="submission" date="2022-01" db="EMBL/GenBank/DDBJ databases">
        <authorList>
            <person name="King R."/>
        </authorList>
    </citation>
    <scope>NUCLEOTIDE SEQUENCE</scope>
</reference>
<gene>
    <name evidence="10" type="ORF">NEZAVI_LOCUS15481</name>
</gene>
<dbReference type="PANTHER" id="PTHR35259">
    <property type="entry name" value="BOMBESIN RECEPTOR-ACTIVATED PROTEIN C6ORF89"/>
    <property type="match status" value="1"/>
</dbReference>
<organism evidence="10 11">
    <name type="scientific">Nezara viridula</name>
    <name type="common">Southern green stink bug</name>
    <name type="synonym">Cimex viridulus</name>
    <dbReference type="NCBI Taxonomy" id="85310"/>
    <lineage>
        <taxon>Eukaryota</taxon>
        <taxon>Metazoa</taxon>
        <taxon>Ecdysozoa</taxon>
        <taxon>Arthropoda</taxon>
        <taxon>Hexapoda</taxon>
        <taxon>Insecta</taxon>
        <taxon>Pterygota</taxon>
        <taxon>Neoptera</taxon>
        <taxon>Paraneoptera</taxon>
        <taxon>Hemiptera</taxon>
        <taxon>Heteroptera</taxon>
        <taxon>Panheteroptera</taxon>
        <taxon>Pentatomomorpha</taxon>
        <taxon>Pentatomoidea</taxon>
        <taxon>Pentatomidae</taxon>
        <taxon>Pentatominae</taxon>
        <taxon>Nezara</taxon>
    </lineage>
</organism>